<keyword evidence="5 6" id="KW-0687">Ribonucleoprotein</keyword>
<dbReference type="eggNOG" id="COG0186">
    <property type="taxonomic scope" value="Bacteria"/>
</dbReference>
<dbReference type="GO" id="GO:0003735">
    <property type="term" value="F:structural constituent of ribosome"/>
    <property type="evidence" value="ECO:0007669"/>
    <property type="project" value="UniProtKB-UniRule"/>
</dbReference>
<sequence>MSKNESVKRTVNGRVVSTAMDKTITVVVERLVPHPLYGKYIRRTTKVHAHDEENVCQKGDWVSVVECRPVSKQKTWQLVDVLERPAQ</sequence>
<dbReference type="PATRIC" id="fig|1335757.3.peg.1613"/>
<dbReference type="InterPro" id="IPR019979">
    <property type="entry name" value="Ribosomal_uS17_CS"/>
</dbReference>
<dbReference type="NCBIfam" id="TIGR03635">
    <property type="entry name" value="uS17_bact"/>
    <property type="match status" value="1"/>
</dbReference>
<dbReference type="HOGENOM" id="CLU_073626_1_1_6"/>
<dbReference type="CDD" id="cd00364">
    <property type="entry name" value="Ribosomal_uS17"/>
    <property type="match status" value="1"/>
</dbReference>
<dbReference type="AlphaFoldDB" id="U5T155"/>
<dbReference type="GO" id="GO:0006412">
    <property type="term" value="P:translation"/>
    <property type="evidence" value="ECO:0007669"/>
    <property type="project" value="UniProtKB-UniRule"/>
</dbReference>
<keyword evidence="2 6" id="KW-0699">rRNA-binding</keyword>
<comment type="function">
    <text evidence="6">One of the primary rRNA binding proteins, it binds specifically to the 5'-end of 16S ribosomal RNA.</text>
</comment>
<dbReference type="InterPro" id="IPR019984">
    <property type="entry name" value="Ribosomal_uS17_bact/chlr"/>
</dbReference>
<dbReference type="PANTHER" id="PTHR10744">
    <property type="entry name" value="40S RIBOSOMAL PROTEIN S11 FAMILY MEMBER"/>
    <property type="match status" value="1"/>
</dbReference>
<dbReference type="PROSITE" id="PS00056">
    <property type="entry name" value="RIBOSOMAL_S17"/>
    <property type="match status" value="1"/>
</dbReference>
<dbReference type="EMBL" id="CP005990">
    <property type="protein sequence ID" value="AGY91016.1"/>
    <property type="molecule type" value="Genomic_DNA"/>
</dbReference>
<protein>
    <recommendedName>
        <fullName evidence="6">Small ribosomal subunit protein uS17</fullName>
    </recommendedName>
</protein>
<dbReference type="Proteomes" id="UP000017640">
    <property type="component" value="Chromosome"/>
</dbReference>
<evidence type="ECO:0000256" key="1">
    <source>
        <dbReference type="ARBA" id="ARBA00010254"/>
    </source>
</evidence>
<dbReference type="PANTHER" id="PTHR10744:SF1">
    <property type="entry name" value="SMALL RIBOSOMAL SUBUNIT PROTEIN US17M"/>
    <property type="match status" value="1"/>
</dbReference>
<gene>
    <name evidence="6" type="primary">rpsQ</name>
    <name evidence="8" type="ORF">SPICUR_08240</name>
</gene>
<keyword evidence="4 6" id="KW-0689">Ribosomal protein</keyword>
<dbReference type="GO" id="GO:0022627">
    <property type="term" value="C:cytosolic small ribosomal subunit"/>
    <property type="evidence" value="ECO:0007669"/>
    <property type="project" value="UniProtKB-UniRule"/>
</dbReference>
<reference evidence="8 9" key="1">
    <citation type="journal article" date="2013" name="BMC Genomics">
        <title>Genomes of "Spiribacter", a streamlined, successful halophilic bacterium.</title>
        <authorList>
            <person name="Lopez-Perez M."/>
            <person name="Ghai R."/>
            <person name="Leon M.J."/>
            <person name="Rodriguez-Olmos A."/>
            <person name="Copa-Patino J.L."/>
            <person name="Soliveri J."/>
            <person name="Sanchez-Porro C."/>
            <person name="Ventosa A."/>
            <person name="Rodriguez-Valera F."/>
        </authorList>
    </citation>
    <scope>NUCLEOTIDE SEQUENCE [LARGE SCALE GENOMIC DNA]</scope>
    <source>
        <strain evidence="8 9">UAH-SP71</strain>
    </source>
</reference>
<evidence type="ECO:0000256" key="4">
    <source>
        <dbReference type="ARBA" id="ARBA00022980"/>
    </source>
</evidence>
<proteinExistence type="inferred from homology"/>
<dbReference type="STRING" id="1335757.SPICUR_08240"/>
<accession>U5T155</accession>
<evidence type="ECO:0000313" key="8">
    <source>
        <dbReference type="EMBL" id="AGY91016.1"/>
    </source>
</evidence>
<comment type="similarity">
    <text evidence="1 6 7">Belongs to the universal ribosomal protein uS17 family.</text>
</comment>
<evidence type="ECO:0000256" key="2">
    <source>
        <dbReference type="ARBA" id="ARBA00022730"/>
    </source>
</evidence>
<dbReference type="PRINTS" id="PR00973">
    <property type="entry name" value="RIBOSOMALS17"/>
</dbReference>
<dbReference type="HAMAP" id="MF_01345_B">
    <property type="entry name" value="Ribosomal_uS17_B"/>
    <property type="match status" value="1"/>
</dbReference>
<dbReference type="NCBIfam" id="NF004123">
    <property type="entry name" value="PRK05610.1"/>
    <property type="match status" value="1"/>
</dbReference>
<keyword evidence="9" id="KW-1185">Reference proteome</keyword>
<keyword evidence="3 6" id="KW-0694">RNA-binding</keyword>
<evidence type="ECO:0000256" key="7">
    <source>
        <dbReference type="RuleBase" id="RU003872"/>
    </source>
</evidence>
<dbReference type="InterPro" id="IPR012340">
    <property type="entry name" value="NA-bd_OB-fold"/>
</dbReference>
<dbReference type="KEGG" id="spiu:SPICUR_08240"/>
<dbReference type="InterPro" id="IPR000266">
    <property type="entry name" value="Ribosomal_uS17"/>
</dbReference>
<dbReference type="OrthoDB" id="9811714at2"/>
<name>U5T155_9GAMM</name>
<dbReference type="GO" id="GO:0019843">
    <property type="term" value="F:rRNA binding"/>
    <property type="evidence" value="ECO:0007669"/>
    <property type="project" value="UniProtKB-UniRule"/>
</dbReference>
<dbReference type="RefSeq" id="WP_023367920.1">
    <property type="nucleotide sequence ID" value="NC_022664.1"/>
</dbReference>
<evidence type="ECO:0000256" key="5">
    <source>
        <dbReference type="ARBA" id="ARBA00023274"/>
    </source>
</evidence>
<comment type="subunit">
    <text evidence="6">Part of the 30S ribosomal subunit.</text>
</comment>
<organism evidence="8 9">
    <name type="scientific">Spiribacter curvatus</name>
    <dbReference type="NCBI Taxonomy" id="1335757"/>
    <lineage>
        <taxon>Bacteria</taxon>
        <taxon>Pseudomonadati</taxon>
        <taxon>Pseudomonadota</taxon>
        <taxon>Gammaproteobacteria</taxon>
        <taxon>Chromatiales</taxon>
        <taxon>Ectothiorhodospiraceae</taxon>
        <taxon>Spiribacter</taxon>
    </lineage>
</organism>
<evidence type="ECO:0000256" key="6">
    <source>
        <dbReference type="HAMAP-Rule" id="MF_01345"/>
    </source>
</evidence>
<evidence type="ECO:0000256" key="3">
    <source>
        <dbReference type="ARBA" id="ARBA00022884"/>
    </source>
</evidence>
<dbReference type="Gene3D" id="2.40.50.140">
    <property type="entry name" value="Nucleic acid-binding proteins"/>
    <property type="match status" value="1"/>
</dbReference>
<dbReference type="Pfam" id="PF00366">
    <property type="entry name" value="Ribosomal_S17"/>
    <property type="match status" value="1"/>
</dbReference>
<evidence type="ECO:0000313" key="9">
    <source>
        <dbReference type="Proteomes" id="UP000017640"/>
    </source>
</evidence>
<dbReference type="SUPFAM" id="SSF50249">
    <property type="entry name" value="Nucleic acid-binding proteins"/>
    <property type="match status" value="1"/>
</dbReference>